<dbReference type="Pfam" id="PF22666">
    <property type="entry name" value="Glyco_hydro_2_N2"/>
    <property type="match status" value="1"/>
</dbReference>
<dbReference type="SUPFAM" id="SSF49899">
    <property type="entry name" value="Concanavalin A-like lectins/glucanases"/>
    <property type="match status" value="1"/>
</dbReference>
<dbReference type="PANTHER" id="PTHR43817">
    <property type="entry name" value="GLYCOSYL HYDROLASE"/>
    <property type="match status" value="1"/>
</dbReference>
<evidence type="ECO:0000256" key="1">
    <source>
        <dbReference type="ARBA" id="ARBA00022729"/>
    </source>
</evidence>
<dbReference type="NCBIfam" id="NF045579">
    <property type="entry name" value="rhamnoside_JR"/>
    <property type="match status" value="1"/>
</dbReference>
<evidence type="ECO:0000313" key="5">
    <source>
        <dbReference type="EMBL" id="OAM88592.1"/>
    </source>
</evidence>
<dbReference type="SUPFAM" id="SSF49785">
    <property type="entry name" value="Galactose-binding domain-like"/>
    <property type="match status" value="1"/>
</dbReference>
<evidence type="ECO:0000313" key="6">
    <source>
        <dbReference type="Proteomes" id="UP000078486"/>
    </source>
</evidence>
<comment type="caution">
    <text evidence="5">The sequence shown here is derived from an EMBL/GenBank/DDBJ whole genome shotgun (WGS) entry which is preliminary data.</text>
</comment>
<organism evidence="5 6">
    <name type="scientific">Termitidicoccus mucosus</name>
    <dbReference type="NCBI Taxonomy" id="1184151"/>
    <lineage>
        <taxon>Bacteria</taxon>
        <taxon>Pseudomonadati</taxon>
        <taxon>Verrucomicrobiota</taxon>
        <taxon>Opitutia</taxon>
        <taxon>Opitutales</taxon>
        <taxon>Opitutaceae</taxon>
        <taxon>Termitidicoccus</taxon>
    </lineage>
</organism>
<feature type="signal peptide" evidence="3">
    <location>
        <begin position="1"/>
        <end position="21"/>
    </location>
</feature>
<dbReference type="PROSITE" id="PS51257">
    <property type="entry name" value="PROKAR_LIPOPROTEIN"/>
    <property type="match status" value="1"/>
</dbReference>
<reference evidence="5 6" key="1">
    <citation type="submission" date="2016-01" db="EMBL/GenBank/DDBJ databases">
        <title>High potential of lignocellulose degradation of a new Verrucomicrobia species.</title>
        <authorList>
            <person name="Wang Y."/>
            <person name="Shi Y."/>
            <person name="Qiu Z."/>
            <person name="Liu S."/>
            <person name="Yang H."/>
        </authorList>
    </citation>
    <scope>NUCLEOTIDE SEQUENCE [LARGE SCALE GENOMIC DNA]</scope>
    <source>
        <strain evidence="5 6">TSB47</strain>
    </source>
</reference>
<dbReference type="Proteomes" id="UP000078486">
    <property type="component" value="Unassembled WGS sequence"/>
</dbReference>
<accession>A0A178IF09</accession>
<dbReference type="InterPro" id="IPR054593">
    <property type="entry name" value="Beta-mannosidase-like_N2"/>
</dbReference>
<dbReference type="RefSeq" id="WP_068771327.1">
    <property type="nucleotide sequence ID" value="NZ_CP109796.1"/>
</dbReference>
<dbReference type="Pfam" id="PF17132">
    <property type="entry name" value="Glyco_hydro_106"/>
    <property type="match status" value="1"/>
</dbReference>
<feature type="domain" description="Beta-mannosidase-like galactose-binding" evidence="4">
    <location>
        <begin position="1184"/>
        <end position="1263"/>
    </location>
</feature>
<name>A0A178IF09_9BACT</name>
<keyword evidence="1 3" id="KW-0732">Signal</keyword>
<keyword evidence="6" id="KW-1185">Reference proteome</keyword>
<dbReference type="STRING" id="1184151.AW736_16120"/>
<sequence>MSIVRLGMAAAILAAACPALSQSVENTDPLRAGFVHPPASARPKAFWQWMNGHVTRDGITRDLEAMRRVGLGGVHIFDGGAYLPSGPSGYLNARWRELMTHALNEGARLGLDIGMHNAPGWSSSGGPWITPPRSMQQLVWTETTVRGPGMIEKTLPRPHANEGWYRDAFVLAFPSLPGEETPCEDCIHKITTSSGGEVNKTHLSDGLPSTGLDLAKGETLVVELGADTEIHAVTVHGLDGRAFPPLALEASTDGAHYAPLCRVTAPARHGIAAPGTAVFPARKARYVRLAPAAACGLSEFVLHRAPRIEDWTFKANFAYRVSRQVEMPAGDESVPSIAPQAVRDITVHMDASGQLRWDAPPGAWTILRIGHTGTGQANISASEAGHGLETDKFSREATEFHFNQVVGRVLADAEASGGGGRLHGVLIDSYEAGMQNWTASFPEEFRRRAGYDIRPRMPAMLGRVVGGAMESERFLYDVRRVQTELMAESYYGRMAELCRARGLVFAAEGYGQGVFDELDVAGLPDVPMGEFWVRTPWSPNRTAKMVASAAHVYGKPVVAAEAFTGEEATSRWLEYPYALKALGDDMFALGINQLVFHRYVHQPHPDAAPGMTMGPFGFFFERTNTWFEQSSGWLAYLSRCQHMLRQGVPAADVLYFTGERPPGSTQFFIPAPPPGYDYDLASAKVLLDRVTVKDGLLTLPEGNTYRMLVLPPGLKAMTPELARKLREFARQGAVIIGPRPECSPSLRGQPESDREVRRIAAELWDAAPGGRPLVRPAVAIADAVREAGLNPDFEYTSADVGAELSWLHRRLPDGDLYFVANRQRLTVEASCVFRVAGRRPELWNPQTGETGDAAIYAFEDTRTRMPLRLGPAESVFVVFRKPAGGENAAWVRRDGREILHAVKTARPPAPVITNEFTMAVWAKPDIDLRLMPEESTSGRLDETGKFYAIPAAEGDTLHGAGHAIAGLAIGRNGAYVIERARDRSPAVLVERRPVSGWTHFAMTYRDGKPRLYIDGKLAREGLASGSIVHPGVGSPPPSPGAILQFDGLAAVMGASGQPLPPSQGRSFLFEGNMTAPELFGECLPDDAIAALAARGLPSPEPPPAVELSALDDGSVTGLFWSSGHYELPTGSALAVAVPPPLDIGGEWRVAFPPGRGAPASVVMESPGSWHRHADAGVRHFSGTAVYTKTIRVPAAFLGGGKRVVLDLGRVEVVAEVRVNGHAFAPLWQEPFRVDVTDAIRPGDNALEIHVTNLWANRLIGDESLPAENEYENAHWRHGIKRLPSWYAEGAPKPAGGRTTFATWQFYDKDEPLLESGLLGPVRLLNPVRRTFPAR</sequence>
<dbReference type="PANTHER" id="PTHR43817:SF1">
    <property type="entry name" value="HYDROLASE, FAMILY 43, PUTATIVE (AFU_ORTHOLOGUE AFUA_3G01660)-RELATED"/>
    <property type="match status" value="1"/>
</dbReference>
<dbReference type="Gene3D" id="2.60.120.200">
    <property type="match status" value="1"/>
</dbReference>
<dbReference type="InterPro" id="IPR008979">
    <property type="entry name" value="Galactose-bd-like_sf"/>
</dbReference>
<dbReference type="OrthoDB" id="174162at2"/>
<dbReference type="EMBL" id="LRRQ01000126">
    <property type="protein sequence ID" value="OAM88592.1"/>
    <property type="molecule type" value="Genomic_DNA"/>
</dbReference>
<evidence type="ECO:0000256" key="2">
    <source>
        <dbReference type="ARBA" id="ARBA00022801"/>
    </source>
</evidence>
<evidence type="ECO:0000256" key="3">
    <source>
        <dbReference type="SAM" id="SignalP"/>
    </source>
</evidence>
<evidence type="ECO:0000259" key="4">
    <source>
        <dbReference type="Pfam" id="PF22666"/>
    </source>
</evidence>
<dbReference type="GO" id="GO:0004553">
    <property type="term" value="F:hydrolase activity, hydrolyzing O-glycosyl compounds"/>
    <property type="evidence" value="ECO:0007669"/>
    <property type="project" value="UniProtKB-ARBA"/>
</dbReference>
<proteinExistence type="predicted"/>
<protein>
    <recommendedName>
        <fullName evidence="4">Beta-mannosidase-like galactose-binding domain-containing protein</fullName>
    </recommendedName>
</protein>
<keyword evidence="2" id="KW-0378">Hydrolase</keyword>
<gene>
    <name evidence="5" type="ORF">AW736_16120</name>
</gene>
<dbReference type="Gene3D" id="2.60.120.260">
    <property type="entry name" value="Galactose-binding domain-like"/>
    <property type="match status" value="2"/>
</dbReference>
<dbReference type="InterPro" id="IPR013320">
    <property type="entry name" value="ConA-like_dom_sf"/>
</dbReference>
<feature type="chain" id="PRO_5008088704" description="Beta-mannosidase-like galactose-binding domain-containing protein" evidence="3">
    <location>
        <begin position="22"/>
        <end position="1334"/>
    </location>
</feature>